<evidence type="ECO:0000313" key="2">
    <source>
        <dbReference type="EMBL" id="KIK34833.1"/>
    </source>
</evidence>
<dbReference type="InParanoid" id="A0A0D0AS80"/>
<feature type="compositionally biased region" description="Polar residues" evidence="1">
    <location>
        <begin position="19"/>
        <end position="28"/>
    </location>
</feature>
<name>A0A0D0AS80_9AGAM</name>
<protein>
    <submittedName>
        <fullName evidence="2">Uncharacterized protein</fullName>
    </submittedName>
</protein>
<keyword evidence="3" id="KW-1185">Reference proteome</keyword>
<feature type="region of interest" description="Disordered" evidence="1">
    <location>
        <begin position="1"/>
        <end position="28"/>
    </location>
</feature>
<sequence length="82" mass="9276">MSHVSGLVQRSIRHRAGRNTASISLSSSNVRSWAFEGEHMRGRNIQDMVPTHRWNKPGCSSCADLPWKSRHPGFYLRGGERS</sequence>
<dbReference type="AlphaFoldDB" id="A0A0D0AS80"/>
<organism evidence="2 3">
    <name type="scientific">Suillus luteus UH-Slu-Lm8-n1</name>
    <dbReference type="NCBI Taxonomy" id="930992"/>
    <lineage>
        <taxon>Eukaryota</taxon>
        <taxon>Fungi</taxon>
        <taxon>Dikarya</taxon>
        <taxon>Basidiomycota</taxon>
        <taxon>Agaricomycotina</taxon>
        <taxon>Agaricomycetes</taxon>
        <taxon>Agaricomycetidae</taxon>
        <taxon>Boletales</taxon>
        <taxon>Suillineae</taxon>
        <taxon>Suillaceae</taxon>
        <taxon>Suillus</taxon>
    </lineage>
</organism>
<gene>
    <name evidence="2" type="ORF">CY34DRAFT_613704</name>
</gene>
<evidence type="ECO:0000256" key="1">
    <source>
        <dbReference type="SAM" id="MobiDB-lite"/>
    </source>
</evidence>
<dbReference type="HOGENOM" id="CLU_169169_0_0_1"/>
<evidence type="ECO:0000313" key="3">
    <source>
        <dbReference type="Proteomes" id="UP000054485"/>
    </source>
</evidence>
<proteinExistence type="predicted"/>
<dbReference type="Proteomes" id="UP000054485">
    <property type="component" value="Unassembled WGS sequence"/>
</dbReference>
<reference evidence="3" key="2">
    <citation type="submission" date="2015-01" db="EMBL/GenBank/DDBJ databases">
        <title>Evolutionary Origins and Diversification of the Mycorrhizal Mutualists.</title>
        <authorList>
            <consortium name="DOE Joint Genome Institute"/>
            <consortium name="Mycorrhizal Genomics Consortium"/>
            <person name="Kohler A."/>
            <person name="Kuo A."/>
            <person name="Nagy L.G."/>
            <person name="Floudas D."/>
            <person name="Copeland A."/>
            <person name="Barry K.W."/>
            <person name="Cichocki N."/>
            <person name="Veneault-Fourrey C."/>
            <person name="LaButti K."/>
            <person name="Lindquist E.A."/>
            <person name="Lipzen A."/>
            <person name="Lundell T."/>
            <person name="Morin E."/>
            <person name="Murat C."/>
            <person name="Riley R."/>
            <person name="Ohm R."/>
            <person name="Sun H."/>
            <person name="Tunlid A."/>
            <person name="Henrissat B."/>
            <person name="Grigoriev I.V."/>
            <person name="Hibbett D.S."/>
            <person name="Martin F."/>
        </authorList>
    </citation>
    <scope>NUCLEOTIDE SEQUENCE [LARGE SCALE GENOMIC DNA]</scope>
    <source>
        <strain evidence="3">UH-Slu-Lm8-n1</strain>
    </source>
</reference>
<accession>A0A0D0AS80</accession>
<reference evidence="2 3" key="1">
    <citation type="submission" date="2014-04" db="EMBL/GenBank/DDBJ databases">
        <authorList>
            <consortium name="DOE Joint Genome Institute"/>
            <person name="Kuo A."/>
            <person name="Ruytinx J."/>
            <person name="Rineau F."/>
            <person name="Colpaert J."/>
            <person name="Kohler A."/>
            <person name="Nagy L.G."/>
            <person name="Floudas D."/>
            <person name="Copeland A."/>
            <person name="Barry K.W."/>
            <person name="Cichocki N."/>
            <person name="Veneault-Fourrey C."/>
            <person name="LaButti K."/>
            <person name="Lindquist E.A."/>
            <person name="Lipzen A."/>
            <person name="Lundell T."/>
            <person name="Morin E."/>
            <person name="Murat C."/>
            <person name="Sun H."/>
            <person name="Tunlid A."/>
            <person name="Henrissat B."/>
            <person name="Grigoriev I.V."/>
            <person name="Hibbett D.S."/>
            <person name="Martin F."/>
            <person name="Nordberg H.P."/>
            <person name="Cantor M.N."/>
            <person name="Hua S.X."/>
        </authorList>
    </citation>
    <scope>NUCLEOTIDE SEQUENCE [LARGE SCALE GENOMIC DNA]</scope>
    <source>
        <strain evidence="2 3">UH-Slu-Lm8-n1</strain>
    </source>
</reference>
<dbReference type="EMBL" id="KN835697">
    <property type="protein sequence ID" value="KIK34833.1"/>
    <property type="molecule type" value="Genomic_DNA"/>
</dbReference>